<gene>
    <name evidence="3" type="ORF">JZO67_002527</name>
</gene>
<feature type="domain" description="NADP-dependent oxidoreductase" evidence="2">
    <location>
        <begin position="31"/>
        <end position="335"/>
    </location>
</feature>
<evidence type="ECO:0000313" key="3">
    <source>
        <dbReference type="EMBL" id="MEO1770574.1"/>
    </source>
</evidence>
<accession>A0ABV0ESR6</accession>
<dbReference type="PANTHER" id="PTHR43364:SF4">
    <property type="entry name" value="NAD(P)-LINKED OXIDOREDUCTASE SUPERFAMILY PROTEIN"/>
    <property type="match status" value="1"/>
</dbReference>
<proteinExistence type="predicted"/>
<organism evidence="3 4">
    <name type="scientific">Candidatus Enterococcus ferrettii</name>
    <dbReference type="NCBI Taxonomy" id="2815324"/>
    <lineage>
        <taxon>Bacteria</taxon>
        <taxon>Bacillati</taxon>
        <taxon>Bacillota</taxon>
        <taxon>Bacilli</taxon>
        <taxon>Lactobacillales</taxon>
        <taxon>Enterococcaceae</taxon>
        <taxon>Enterococcus</taxon>
    </lineage>
</organism>
<evidence type="ECO:0000313" key="4">
    <source>
        <dbReference type="Proteomes" id="UP000664357"/>
    </source>
</evidence>
<reference evidence="3 4" key="1">
    <citation type="submission" date="2024-02" db="EMBL/GenBank/DDBJ databases">
        <title>The Genome Sequence of Enterococcus sp. DIV0159.</title>
        <authorList>
            <person name="Earl A."/>
            <person name="Manson A."/>
            <person name="Gilmore M."/>
            <person name="Sanders J."/>
            <person name="Shea T."/>
            <person name="Howe W."/>
            <person name="Livny J."/>
            <person name="Cuomo C."/>
            <person name="Neafsey D."/>
            <person name="Birren B."/>
        </authorList>
    </citation>
    <scope>NUCLEOTIDE SEQUENCE [LARGE SCALE GENOMIC DNA]</scope>
    <source>
        <strain evidence="3 4">665A</strain>
    </source>
</reference>
<protein>
    <submittedName>
        <fullName evidence="3">Methylglyoxal reductase</fullName>
    </submittedName>
</protein>
<dbReference type="Pfam" id="PF00248">
    <property type="entry name" value="Aldo_ket_red"/>
    <property type="match status" value="1"/>
</dbReference>
<dbReference type="InterPro" id="IPR023210">
    <property type="entry name" value="NADP_OxRdtase_dom"/>
</dbReference>
<evidence type="ECO:0000259" key="2">
    <source>
        <dbReference type="Pfam" id="PF00248"/>
    </source>
</evidence>
<dbReference type="InterPro" id="IPR050523">
    <property type="entry name" value="AKR_Detox_Biosynth"/>
</dbReference>
<dbReference type="EMBL" id="JAFREL020000002">
    <property type="protein sequence ID" value="MEO1770574.1"/>
    <property type="molecule type" value="Genomic_DNA"/>
</dbReference>
<dbReference type="SUPFAM" id="SSF51430">
    <property type="entry name" value="NAD(P)-linked oxidoreductase"/>
    <property type="match status" value="1"/>
</dbReference>
<evidence type="ECO:0000256" key="1">
    <source>
        <dbReference type="ARBA" id="ARBA00023002"/>
    </source>
</evidence>
<dbReference type="PANTHER" id="PTHR43364">
    <property type="entry name" value="NADH-SPECIFIC METHYLGLYOXAL REDUCTASE-RELATED"/>
    <property type="match status" value="1"/>
</dbReference>
<name>A0ABV0ESR6_9ENTE</name>
<sequence>MFQVWIYFRKGDLITIMKLMKLGSTKVDISRIGLGTWAIGGGPAWGRDNDERDSINTIKECPDLGVNLIDTAPGYNFGNSESVIGKALAEVDREKFIIITKCGIVWKRKGSLFNKVGDRQLYKNLSRESIMEEVEESLERLQTDYIDVYMTHWQAVEPYYTPISEVMSTLTELKQQGKIRAIGVANASVDQVKEYLKHGKIEIVQAKYSILDREVENELLHVCRENNVTLQAYSPLEQGLLTGCLDKSYQPVGAQVNKKWFQKAYMSSAIDMMASWKKLEEKYDCTTANLALAWVLAQSPEINLLSGATTTDQIQENVRACTIELADEDIAFMRKSAEEAEVKAVTLQQSEG</sequence>
<dbReference type="InterPro" id="IPR020471">
    <property type="entry name" value="AKR"/>
</dbReference>
<comment type="caution">
    <text evidence="3">The sequence shown here is derived from an EMBL/GenBank/DDBJ whole genome shotgun (WGS) entry which is preliminary data.</text>
</comment>
<keyword evidence="1" id="KW-0560">Oxidoreductase</keyword>
<dbReference type="Proteomes" id="UP000664357">
    <property type="component" value="Unassembled WGS sequence"/>
</dbReference>
<keyword evidence="4" id="KW-1185">Reference proteome</keyword>
<dbReference type="Gene3D" id="3.20.20.100">
    <property type="entry name" value="NADP-dependent oxidoreductase domain"/>
    <property type="match status" value="1"/>
</dbReference>
<dbReference type="PRINTS" id="PR00069">
    <property type="entry name" value="ALDKETRDTASE"/>
</dbReference>
<dbReference type="InterPro" id="IPR036812">
    <property type="entry name" value="NAD(P)_OxRdtase_dom_sf"/>
</dbReference>